<proteinExistence type="predicted"/>
<dbReference type="OrthoDB" id="6513042at2759"/>
<organism evidence="1 2">
    <name type="scientific">Paraglomus brasilianum</name>
    <dbReference type="NCBI Taxonomy" id="144538"/>
    <lineage>
        <taxon>Eukaryota</taxon>
        <taxon>Fungi</taxon>
        <taxon>Fungi incertae sedis</taxon>
        <taxon>Mucoromycota</taxon>
        <taxon>Glomeromycotina</taxon>
        <taxon>Glomeromycetes</taxon>
        <taxon>Paraglomerales</taxon>
        <taxon>Paraglomeraceae</taxon>
        <taxon>Paraglomus</taxon>
    </lineage>
</organism>
<gene>
    <name evidence="1" type="ORF">PBRASI_LOCUS1176</name>
</gene>
<protein>
    <submittedName>
        <fullName evidence="1">2077_t:CDS:1</fullName>
    </submittedName>
</protein>
<reference evidence="1" key="1">
    <citation type="submission" date="2021-06" db="EMBL/GenBank/DDBJ databases">
        <authorList>
            <person name="Kallberg Y."/>
            <person name="Tangrot J."/>
            <person name="Rosling A."/>
        </authorList>
    </citation>
    <scope>NUCLEOTIDE SEQUENCE</scope>
    <source>
        <strain evidence="1">BR232B</strain>
    </source>
</reference>
<sequence length="218" mass="25912">MDTRELDTIFAGTVYLVYRPAKLLKQRRNQDFLSAKSLETGVFIKEDTFSREWKTEYDGTEAYRFRLETYSTARRGWVLYRTRYTEQSIACGNYNTNQKPSCLNEKLEMRNQFEWNLMVLRVGKPRTKKCNSRRWLHIQARQAKSLEDGMRTGLRSLLTAWSSQQAILSMLDFDDVLYMLECNINYLHDYNRYDEFMDLLARQKKEVVYHKGGAKEAT</sequence>
<dbReference type="AlphaFoldDB" id="A0A9N8Z6V1"/>
<dbReference type="EMBL" id="CAJVPI010000072">
    <property type="protein sequence ID" value="CAG8473160.1"/>
    <property type="molecule type" value="Genomic_DNA"/>
</dbReference>
<evidence type="ECO:0000313" key="2">
    <source>
        <dbReference type="Proteomes" id="UP000789739"/>
    </source>
</evidence>
<accession>A0A9N8Z6V1</accession>
<dbReference type="Proteomes" id="UP000789739">
    <property type="component" value="Unassembled WGS sequence"/>
</dbReference>
<evidence type="ECO:0000313" key="1">
    <source>
        <dbReference type="EMBL" id="CAG8473160.1"/>
    </source>
</evidence>
<keyword evidence="2" id="KW-1185">Reference proteome</keyword>
<comment type="caution">
    <text evidence="1">The sequence shown here is derived from an EMBL/GenBank/DDBJ whole genome shotgun (WGS) entry which is preliminary data.</text>
</comment>
<name>A0A9N8Z6V1_9GLOM</name>